<keyword evidence="2" id="KW-1185">Reference proteome</keyword>
<name>A0ACC1T690_9APHY</name>
<dbReference type="EMBL" id="JANHOG010000455">
    <property type="protein sequence ID" value="KAJ3554183.1"/>
    <property type="molecule type" value="Genomic_DNA"/>
</dbReference>
<dbReference type="Proteomes" id="UP001148662">
    <property type="component" value="Unassembled WGS sequence"/>
</dbReference>
<accession>A0ACC1T690</accession>
<proteinExistence type="predicted"/>
<evidence type="ECO:0000313" key="1">
    <source>
        <dbReference type="EMBL" id="KAJ3554183.1"/>
    </source>
</evidence>
<evidence type="ECO:0000313" key="2">
    <source>
        <dbReference type="Proteomes" id="UP001148662"/>
    </source>
</evidence>
<gene>
    <name evidence="1" type="ORF">NM688_g3236</name>
</gene>
<protein>
    <submittedName>
        <fullName evidence="1">Uncharacterized protein</fullName>
    </submittedName>
</protein>
<sequence>MRSHNSYYPAPRSEDQVLKMWMRPGRAANASWGSATLVNDENSSPVSDEDDGKFTGPQCAWASSSSSSTATDSDPSASGLSIATSPRVVDLPEIPFISTGVPIDRKGSGSTFDDDDSRSNYWPHAARSSPSWDRQQAILGETPERHFNQGRGRSSSLSSTASRPAPAKSILSSSSSIRTRKGRSPPSVKFLEMPTVHFEEEGECDEFDEEPTWPRVSIPRSPMPYSPPPEVKKNPFAWLKRLTIPVQKKKPETAPVLQDRPLISAPMPLWEAPRNNTFPRRNTVSSGPRSIRSVKSSASLRSVRSCASRLQVYWGKLGTKEP</sequence>
<comment type="caution">
    <text evidence="1">The sequence shown here is derived from an EMBL/GenBank/DDBJ whole genome shotgun (WGS) entry which is preliminary data.</text>
</comment>
<reference evidence="1" key="1">
    <citation type="submission" date="2022-07" db="EMBL/GenBank/DDBJ databases">
        <title>Genome Sequence of Phlebia brevispora.</title>
        <authorList>
            <person name="Buettner E."/>
        </authorList>
    </citation>
    <scope>NUCLEOTIDE SEQUENCE</scope>
    <source>
        <strain evidence="1">MPL23</strain>
    </source>
</reference>
<organism evidence="1 2">
    <name type="scientific">Phlebia brevispora</name>
    <dbReference type="NCBI Taxonomy" id="194682"/>
    <lineage>
        <taxon>Eukaryota</taxon>
        <taxon>Fungi</taxon>
        <taxon>Dikarya</taxon>
        <taxon>Basidiomycota</taxon>
        <taxon>Agaricomycotina</taxon>
        <taxon>Agaricomycetes</taxon>
        <taxon>Polyporales</taxon>
        <taxon>Meruliaceae</taxon>
        <taxon>Phlebia</taxon>
    </lineage>
</organism>